<dbReference type="InterPro" id="IPR029044">
    <property type="entry name" value="Nucleotide-diphossugar_trans"/>
</dbReference>
<keyword evidence="4" id="KW-0812">Transmembrane</keyword>
<evidence type="ECO:0000256" key="2">
    <source>
        <dbReference type="ARBA" id="ARBA00022676"/>
    </source>
</evidence>
<keyword evidence="3" id="KW-0808">Transferase</keyword>
<dbReference type="InterPro" id="IPR001173">
    <property type="entry name" value="Glyco_trans_2-like"/>
</dbReference>
<feature type="transmembrane region" description="Helical" evidence="4">
    <location>
        <begin position="262"/>
        <end position="279"/>
    </location>
</feature>
<dbReference type="InterPro" id="IPR039528">
    <property type="entry name" value="DPM1-like"/>
</dbReference>
<dbReference type="Pfam" id="PF00535">
    <property type="entry name" value="Glycos_transf_2"/>
    <property type="match status" value="1"/>
</dbReference>
<evidence type="ECO:0000256" key="3">
    <source>
        <dbReference type="ARBA" id="ARBA00022679"/>
    </source>
</evidence>
<keyword evidence="7" id="KW-1185">Reference proteome</keyword>
<sequence length="309" mass="32949">MLDRANWSSTAAYDIREMFRPAPRAAELTIVVPSYNERENIDELVSRVGEALVGIDWEMIVVDDDSPDGTADHVRSIGRRDGRVRVIRRVGRRGLSSACIEGMLASSAPVLAVMDADLQHDPAVLPSMLSLVREDRAELVVASRHVAGGSIGEWGAGRALVSRVASGLCRSRATKGLSDPMSGFFMLRRRVLDDTVPHLSGKGFKILLDIVLTSARPLRIREVPLVFAMRKHGASKLGAGVVFDYLSLLAEKKFGRLNPIRLIAPAGAVAAGLGVAWGTSAVGGAAAPAAVAAGMVAALLCQRRSIARQ</sequence>
<dbReference type="SUPFAM" id="SSF53448">
    <property type="entry name" value="Nucleotide-diphospho-sugar transferases"/>
    <property type="match status" value="1"/>
</dbReference>
<keyword evidence="2" id="KW-0328">Glycosyltransferase</keyword>
<dbReference type="PANTHER" id="PTHR43398">
    <property type="entry name" value="DOLICHOL-PHOSPHATE MANNOSYLTRANSFERASE SUBUNIT 1"/>
    <property type="match status" value="1"/>
</dbReference>
<reference evidence="6 7" key="1">
    <citation type="submission" date="2023-02" db="EMBL/GenBank/DDBJ databases">
        <title>Genome sequence of Sphingomonas naphthae.</title>
        <authorList>
            <person name="Kim S."/>
            <person name="Heo J."/>
            <person name="Kwon S.-W."/>
        </authorList>
    </citation>
    <scope>NUCLEOTIDE SEQUENCE [LARGE SCALE GENOMIC DNA]</scope>
    <source>
        <strain evidence="6 7">KACC 18716</strain>
    </source>
</reference>
<keyword evidence="4" id="KW-0472">Membrane</keyword>
<feature type="domain" description="Glycosyltransferase 2-like" evidence="5">
    <location>
        <begin position="29"/>
        <end position="194"/>
    </location>
</feature>
<evidence type="ECO:0000256" key="4">
    <source>
        <dbReference type="SAM" id="Phobius"/>
    </source>
</evidence>
<feature type="transmembrane region" description="Helical" evidence="4">
    <location>
        <begin position="285"/>
        <end position="301"/>
    </location>
</feature>
<accession>A0ABY7THK8</accession>
<protein>
    <submittedName>
        <fullName evidence="6">Polyprenol monophosphomannose synthase</fullName>
    </submittedName>
</protein>
<evidence type="ECO:0000313" key="6">
    <source>
        <dbReference type="EMBL" id="WCT72707.1"/>
    </source>
</evidence>
<dbReference type="EMBL" id="CP117411">
    <property type="protein sequence ID" value="WCT72707.1"/>
    <property type="molecule type" value="Genomic_DNA"/>
</dbReference>
<dbReference type="PANTHER" id="PTHR43398:SF1">
    <property type="entry name" value="DOLICHOL-PHOSPHATE MANNOSYLTRANSFERASE SUBUNIT 1"/>
    <property type="match status" value="1"/>
</dbReference>
<keyword evidence="4" id="KW-1133">Transmembrane helix</keyword>
<organism evidence="6 7">
    <name type="scientific">Sphingomonas naphthae</name>
    <dbReference type="NCBI Taxonomy" id="1813468"/>
    <lineage>
        <taxon>Bacteria</taxon>
        <taxon>Pseudomonadati</taxon>
        <taxon>Pseudomonadota</taxon>
        <taxon>Alphaproteobacteria</taxon>
        <taxon>Sphingomonadales</taxon>
        <taxon>Sphingomonadaceae</taxon>
        <taxon>Sphingomonas</taxon>
    </lineage>
</organism>
<dbReference type="RefSeq" id="WP_273686677.1">
    <property type="nucleotide sequence ID" value="NZ_CP117411.1"/>
</dbReference>
<name>A0ABY7THK8_9SPHN</name>
<evidence type="ECO:0000313" key="7">
    <source>
        <dbReference type="Proteomes" id="UP001220395"/>
    </source>
</evidence>
<evidence type="ECO:0000259" key="5">
    <source>
        <dbReference type="Pfam" id="PF00535"/>
    </source>
</evidence>
<dbReference type="Proteomes" id="UP001220395">
    <property type="component" value="Chromosome"/>
</dbReference>
<gene>
    <name evidence="6" type="ORF">PQ455_13830</name>
</gene>
<proteinExistence type="inferred from homology"/>
<dbReference type="CDD" id="cd06442">
    <property type="entry name" value="DPM1_like"/>
    <property type="match status" value="1"/>
</dbReference>
<dbReference type="Gene3D" id="3.90.550.10">
    <property type="entry name" value="Spore Coat Polysaccharide Biosynthesis Protein SpsA, Chain A"/>
    <property type="match status" value="1"/>
</dbReference>
<evidence type="ECO:0000256" key="1">
    <source>
        <dbReference type="ARBA" id="ARBA00006739"/>
    </source>
</evidence>
<comment type="similarity">
    <text evidence="1">Belongs to the glycosyltransferase 2 family.</text>
</comment>